<sequence length="33" mass="3773">MMALLDQIFRANQRDGFSEQPLFESGGHVPFSF</sequence>
<reference evidence="1" key="2">
    <citation type="journal article" date="2015" name="Data Brief">
        <title>Shoot transcriptome of the giant reed, Arundo donax.</title>
        <authorList>
            <person name="Barrero R.A."/>
            <person name="Guerrero F.D."/>
            <person name="Moolhuijzen P."/>
            <person name="Goolsby J.A."/>
            <person name="Tidwell J."/>
            <person name="Bellgard S.E."/>
            <person name="Bellgard M.I."/>
        </authorList>
    </citation>
    <scope>NUCLEOTIDE SEQUENCE</scope>
    <source>
        <tissue evidence="1">Shoot tissue taken approximately 20 cm above the soil surface</tissue>
    </source>
</reference>
<protein>
    <submittedName>
        <fullName evidence="1">Uncharacterized protein</fullName>
    </submittedName>
</protein>
<proteinExistence type="predicted"/>
<accession>A0A0A9GS82</accession>
<reference evidence="1" key="1">
    <citation type="submission" date="2014-09" db="EMBL/GenBank/DDBJ databases">
        <authorList>
            <person name="Magalhaes I.L.F."/>
            <person name="Oliveira U."/>
            <person name="Santos F.R."/>
            <person name="Vidigal T.H.D.A."/>
            <person name="Brescovit A.D."/>
            <person name="Santos A.J."/>
        </authorList>
    </citation>
    <scope>NUCLEOTIDE SEQUENCE</scope>
    <source>
        <tissue evidence="1">Shoot tissue taken approximately 20 cm above the soil surface</tissue>
    </source>
</reference>
<evidence type="ECO:0000313" key="1">
    <source>
        <dbReference type="EMBL" id="JAE26274.1"/>
    </source>
</evidence>
<name>A0A0A9GS82_ARUDO</name>
<dbReference type="EMBL" id="GBRH01171622">
    <property type="protein sequence ID" value="JAE26274.1"/>
    <property type="molecule type" value="Transcribed_RNA"/>
</dbReference>
<organism evidence="1">
    <name type="scientific">Arundo donax</name>
    <name type="common">Giant reed</name>
    <name type="synonym">Donax arundinaceus</name>
    <dbReference type="NCBI Taxonomy" id="35708"/>
    <lineage>
        <taxon>Eukaryota</taxon>
        <taxon>Viridiplantae</taxon>
        <taxon>Streptophyta</taxon>
        <taxon>Embryophyta</taxon>
        <taxon>Tracheophyta</taxon>
        <taxon>Spermatophyta</taxon>
        <taxon>Magnoliopsida</taxon>
        <taxon>Liliopsida</taxon>
        <taxon>Poales</taxon>
        <taxon>Poaceae</taxon>
        <taxon>PACMAD clade</taxon>
        <taxon>Arundinoideae</taxon>
        <taxon>Arundineae</taxon>
        <taxon>Arundo</taxon>
    </lineage>
</organism>
<dbReference type="AlphaFoldDB" id="A0A0A9GS82"/>